<dbReference type="Gene3D" id="3.30.310.10">
    <property type="entry name" value="TATA-Binding Protein"/>
    <property type="match status" value="3"/>
</dbReference>
<name>A0ABQ7AQR9_BRACR</name>
<sequence>MEEETTAYWCHHRVLSISLKRCSRRRRSNNERTPTFRDQWISQGTILRFAAVIMRIREPKTTPLIFASGKMYARIVQKIGFPAKFKDFKIQNIVGSCHVKFPIRLEVTFKAQRAPRNCISTKTGLPLGNFKLVSTSSHPLFCVFLNYIRCLKSYLLSLGQVLSNENVKFGYNAATGKYEDLMAAGIIDPTKVVRCCLEHAASVARHSRCQTVLLLRSRNLSQFQQATQWTTQDMDTNRR</sequence>
<evidence type="ECO:0000256" key="3">
    <source>
        <dbReference type="ARBA" id="ARBA00023163"/>
    </source>
</evidence>
<dbReference type="SUPFAM" id="SSF48592">
    <property type="entry name" value="GroEL equatorial domain-like"/>
    <property type="match status" value="1"/>
</dbReference>
<dbReference type="PANTHER" id="PTHR10126">
    <property type="entry name" value="TATA-BOX BINDING PROTEIN"/>
    <property type="match status" value="1"/>
</dbReference>
<dbReference type="PRINTS" id="PR00686">
    <property type="entry name" value="TIFACTORIID"/>
</dbReference>
<dbReference type="InterPro" id="IPR012295">
    <property type="entry name" value="TBP_dom_sf"/>
</dbReference>
<comment type="similarity">
    <text evidence="1">Belongs to the TBP family.</text>
</comment>
<accession>A0ABQ7AQR9</accession>
<gene>
    <name evidence="4" type="ORF">DY000_02059680</name>
</gene>
<dbReference type="InterPro" id="IPR027413">
    <property type="entry name" value="GROEL-like_equatorial_sf"/>
</dbReference>
<dbReference type="Pfam" id="PF00352">
    <property type="entry name" value="TBP"/>
    <property type="match status" value="1"/>
</dbReference>
<dbReference type="InterPro" id="IPR000814">
    <property type="entry name" value="TBP"/>
</dbReference>
<evidence type="ECO:0000313" key="5">
    <source>
        <dbReference type="Proteomes" id="UP000266723"/>
    </source>
</evidence>
<evidence type="ECO:0000256" key="2">
    <source>
        <dbReference type="ARBA" id="ARBA00023125"/>
    </source>
</evidence>
<proteinExistence type="inferred from homology"/>
<organism evidence="4 5">
    <name type="scientific">Brassica cretica</name>
    <name type="common">Mustard</name>
    <dbReference type="NCBI Taxonomy" id="69181"/>
    <lineage>
        <taxon>Eukaryota</taxon>
        <taxon>Viridiplantae</taxon>
        <taxon>Streptophyta</taxon>
        <taxon>Embryophyta</taxon>
        <taxon>Tracheophyta</taxon>
        <taxon>Spermatophyta</taxon>
        <taxon>Magnoliopsida</taxon>
        <taxon>eudicotyledons</taxon>
        <taxon>Gunneridae</taxon>
        <taxon>Pentapetalae</taxon>
        <taxon>rosids</taxon>
        <taxon>malvids</taxon>
        <taxon>Brassicales</taxon>
        <taxon>Brassicaceae</taxon>
        <taxon>Brassiceae</taxon>
        <taxon>Brassica</taxon>
    </lineage>
</organism>
<keyword evidence="2" id="KW-0238">DNA-binding</keyword>
<evidence type="ECO:0000313" key="4">
    <source>
        <dbReference type="EMBL" id="KAF3516490.1"/>
    </source>
</evidence>
<dbReference type="SUPFAM" id="SSF55945">
    <property type="entry name" value="TATA-box binding protein-like"/>
    <property type="match status" value="1"/>
</dbReference>
<reference evidence="4 5" key="1">
    <citation type="journal article" date="2020" name="BMC Genomics">
        <title>Intraspecific diversification of the crop wild relative Brassica cretica Lam. using demographic model selection.</title>
        <authorList>
            <person name="Kioukis A."/>
            <person name="Michalopoulou V.A."/>
            <person name="Briers L."/>
            <person name="Pirintsos S."/>
            <person name="Studholme D.J."/>
            <person name="Pavlidis P."/>
            <person name="Sarris P.F."/>
        </authorList>
    </citation>
    <scope>NUCLEOTIDE SEQUENCE [LARGE SCALE GENOMIC DNA]</scope>
    <source>
        <strain evidence="5">cv. PFS-1207/04</strain>
    </source>
</reference>
<keyword evidence="5" id="KW-1185">Reference proteome</keyword>
<dbReference type="Proteomes" id="UP000266723">
    <property type="component" value="Unassembled WGS sequence"/>
</dbReference>
<protein>
    <submittedName>
        <fullName evidence="4">Uncharacterized protein</fullName>
    </submittedName>
</protein>
<keyword evidence="3" id="KW-0804">Transcription</keyword>
<evidence type="ECO:0000256" key="1">
    <source>
        <dbReference type="ARBA" id="ARBA00005560"/>
    </source>
</evidence>
<dbReference type="EMBL" id="QGKV02001556">
    <property type="protein sequence ID" value="KAF3516490.1"/>
    <property type="molecule type" value="Genomic_DNA"/>
</dbReference>
<dbReference type="Gene3D" id="1.10.560.10">
    <property type="entry name" value="GroEL-like equatorial domain"/>
    <property type="match status" value="1"/>
</dbReference>
<comment type="caution">
    <text evidence="4">The sequence shown here is derived from an EMBL/GenBank/DDBJ whole genome shotgun (WGS) entry which is preliminary data.</text>
</comment>